<evidence type="ECO:0000256" key="3">
    <source>
        <dbReference type="SAM" id="MobiDB-lite"/>
    </source>
</evidence>
<dbReference type="PANTHER" id="PTHR10587">
    <property type="entry name" value="GLYCOSYL TRANSFERASE-RELATED"/>
    <property type="match status" value="1"/>
</dbReference>
<dbReference type="GO" id="GO:0046872">
    <property type="term" value="F:metal ion binding"/>
    <property type="evidence" value="ECO:0007669"/>
    <property type="project" value="UniProtKB-KW"/>
</dbReference>
<dbReference type="GO" id="GO:0016810">
    <property type="term" value="F:hydrolase activity, acting on carbon-nitrogen (but not peptide) bonds"/>
    <property type="evidence" value="ECO:0007669"/>
    <property type="project" value="InterPro"/>
</dbReference>
<reference evidence="6 7" key="1">
    <citation type="submission" date="2020-12" db="EMBL/GenBank/DDBJ databases">
        <title>FDA dAtabase for Regulatory Grade micrObial Sequences (FDA-ARGOS): Supporting development and validation of Infectious Disease Dx tests.</title>
        <authorList>
            <person name="Sproer C."/>
            <person name="Gronow S."/>
            <person name="Severitt S."/>
            <person name="Schroder I."/>
            <person name="Tallon L."/>
            <person name="Sadzewicz L."/>
            <person name="Zhao X."/>
            <person name="Boylan J."/>
            <person name="Ott S."/>
            <person name="Bowen H."/>
            <person name="Vavikolanu K."/>
            <person name="Mehta A."/>
            <person name="Aluvathingal J."/>
            <person name="Nadendla S."/>
            <person name="Lowell S."/>
            <person name="Myers T."/>
            <person name="Yan Y."/>
            <person name="Sichtig H."/>
        </authorList>
    </citation>
    <scope>NUCLEOTIDE SEQUENCE [LARGE SCALE GENOMIC DNA]</scope>
    <source>
        <strain evidence="6 7">FDAARGOS_990</strain>
    </source>
</reference>
<dbReference type="PROSITE" id="PS51677">
    <property type="entry name" value="NODB"/>
    <property type="match status" value="1"/>
</dbReference>
<feature type="compositionally biased region" description="Low complexity" evidence="3">
    <location>
        <begin position="134"/>
        <end position="150"/>
    </location>
</feature>
<keyword evidence="1" id="KW-0479">Metal-binding</keyword>
<sequence>MTFPSRRRALRPLAALTAVSAALTILSGCVVADGTRDGSSASQAQRSTAEDNLQTLTSALRSYAVVDAKTTPSSDAHLFGLPGAKSLAAATEKVVLGGFESAGAFGDRKAFSPVVTDPSERWEASRFTAPAANQPTASTSAQPTASANTPGTTGGEVDYSNRVLAAGGDYLISAVTENRAPKSPQLGAPGTSAPAPSSTPTSAPAAATTVFVTDLAEDTTVEAADLFTTKTDPGAIGADETGALTVGGEPVDTDDLTALGRTVTTALHTPVNLPQGADERDPDYSCALLPCVALTYDDGPGETSIEDKLLADAQDAKIRLTYFLLGKNVEHNPGVVGRMAEAGHELGNHSWSHPQLSKQSPDAVKKQIGDTDKAIEKAGGGKVTVMRPPYGAMSKASAKAIDHPAIMWDVDTEDWRHKSASMIVDAVRAAAKPGSVVLMHSIHPTTIDAAPEVFKTIADEGLYAVTVSDLFSEKTMESGAEYFCRGYATALCSNPEHPAVHRN</sequence>
<feature type="region of interest" description="Disordered" evidence="3">
    <location>
        <begin position="181"/>
        <end position="204"/>
    </location>
</feature>
<dbReference type="PANTHER" id="PTHR10587:SF133">
    <property type="entry name" value="CHITIN DEACETYLASE 1-RELATED"/>
    <property type="match status" value="1"/>
</dbReference>
<dbReference type="RefSeq" id="WP_198498554.1">
    <property type="nucleotide sequence ID" value="NZ_CP065989.1"/>
</dbReference>
<dbReference type="PROSITE" id="PS51318">
    <property type="entry name" value="TAT"/>
    <property type="match status" value="1"/>
</dbReference>
<evidence type="ECO:0000313" key="6">
    <source>
        <dbReference type="EMBL" id="QQB13343.1"/>
    </source>
</evidence>
<keyword evidence="2" id="KW-0378">Hydrolase</keyword>
<feature type="compositionally biased region" description="Low complexity" evidence="3">
    <location>
        <begin position="187"/>
        <end position="204"/>
    </location>
</feature>
<evidence type="ECO:0000256" key="4">
    <source>
        <dbReference type="SAM" id="SignalP"/>
    </source>
</evidence>
<dbReference type="InterPro" id="IPR011330">
    <property type="entry name" value="Glyco_hydro/deAcase_b/a-brl"/>
</dbReference>
<accession>A0A7T4DI39</accession>
<evidence type="ECO:0000256" key="2">
    <source>
        <dbReference type="ARBA" id="ARBA00022801"/>
    </source>
</evidence>
<dbReference type="Gene3D" id="3.20.20.370">
    <property type="entry name" value="Glycoside hydrolase/deacetylase"/>
    <property type="match status" value="1"/>
</dbReference>
<dbReference type="AlphaFoldDB" id="A0A7T4DI39"/>
<evidence type="ECO:0000259" key="5">
    <source>
        <dbReference type="PROSITE" id="PS51677"/>
    </source>
</evidence>
<dbReference type="InterPro" id="IPR050248">
    <property type="entry name" value="Polysacc_deacetylase_ArnD"/>
</dbReference>
<evidence type="ECO:0000313" key="7">
    <source>
        <dbReference type="Proteomes" id="UP000595374"/>
    </source>
</evidence>
<feature type="domain" description="NodB homology" evidence="5">
    <location>
        <begin position="290"/>
        <end position="465"/>
    </location>
</feature>
<keyword evidence="4" id="KW-0732">Signal</keyword>
<gene>
    <name evidence="6" type="ORF">I6H47_10865</name>
</gene>
<proteinExistence type="predicted"/>
<dbReference type="GO" id="GO:0016020">
    <property type="term" value="C:membrane"/>
    <property type="evidence" value="ECO:0007669"/>
    <property type="project" value="TreeGrafter"/>
</dbReference>
<dbReference type="Proteomes" id="UP000595374">
    <property type="component" value="Chromosome"/>
</dbReference>
<evidence type="ECO:0000256" key="1">
    <source>
        <dbReference type="ARBA" id="ARBA00022723"/>
    </source>
</evidence>
<organism evidence="6 7">
    <name type="scientific">Brevibacterium casei</name>
    <dbReference type="NCBI Taxonomy" id="33889"/>
    <lineage>
        <taxon>Bacteria</taxon>
        <taxon>Bacillati</taxon>
        <taxon>Actinomycetota</taxon>
        <taxon>Actinomycetes</taxon>
        <taxon>Micrococcales</taxon>
        <taxon>Brevibacteriaceae</taxon>
        <taxon>Brevibacterium</taxon>
    </lineage>
</organism>
<dbReference type="PROSITE" id="PS51257">
    <property type="entry name" value="PROKAR_LIPOPROTEIN"/>
    <property type="match status" value="1"/>
</dbReference>
<dbReference type="GO" id="GO:0005975">
    <property type="term" value="P:carbohydrate metabolic process"/>
    <property type="evidence" value="ECO:0007669"/>
    <property type="project" value="InterPro"/>
</dbReference>
<dbReference type="InterPro" id="IPR006311">
    <property type="entry name" value="TAT_signal"/>
</dbReference>
<protein>
    <submittedName>
        <fullName evidence="6">Polysaccharide deacetylase family protein</fullName>
    </submittedName>
</protein>
<feature type="region of interest" description="Disordered" evidence="3">
    <location>
        <begin position="128"/>
        <end position="159"/>
    </location>
</feature>
<name>A0A7T4DI39_9MICO</name>
<dbReference type="SUPFAM" id="SSF88713">
    <property type="entry name" value="Glycoside hydrolase/deacetylase"/>
    <property type="match status" value="1"/>
</dbReference>
<feature type="chain" id="PRO_5032718339" evidence="4">
    <location>
        <begin position="33"/>
        <end position="503"/>
    </location>
</feature>
<dbReference type="InterPro" id="IPR002509">
    <property type="entry name" value="NODB_dom"/>
</dbReference>
<dbReference type="EMBL" id="CP065989">
    <property type="protein sequence ID" value="QQB13343.1"/>
    <property type="molecule type" value="Genomic_DNA"/>
</dbReference>
<dbReference type="Pfam" id="PF01522">
    <property type="entry name" value="Polysacc_deac_1"/>
    <property type="match status" value="1"/>
</dbReference>
<feature type="signal peptide" evidence="4">
    <location>
        <begin position="1"/>
        <end position="32"/>
    </location>
</feature>